<evidence type="ECO:0000313" key="1">
    <source>
        <dbReference type="EMBL" id="RZR72839.1"/>
    </source>
</evidence>
<accession>A0A445MF50</accession>
<organism evidence="1">
    <name type="scientific">Ensete ventricosum</name>
    <name type="common">Abyssinian banana</name>
    <name type="synonym">Musa ensete</name>
    <dbReference type="NCBI Taxonomy" id="4639"/>
    <lineage>
        <taxon>Eukaryota</taxon>
        <taxon>Viridiplantae</taxon>
        <taxon>Streptophyta</taxon>
        <taxon>Embryophyta</taxon>
        <taxon>Tracheophyta</taxon>
        <taxon>Spermatophyta</taxon>
        <taxon>Magnoliopsida</taxon>
        <taxon>Liliopsida</taxon>
        <taxon>Zingiberales</taxon>
        <taxon>Musaceae</taxon>
        <taxon>Ensete</taxon>
    </lineage>
</organism>
<dbReference type="EMBL" id="KV875764">
    <property type="protein sequence ID" value="RZR72839.1"/>
    <property type="molecule type" value="Genomic_DNA"/>
</dbReference>
<reference evidence="1" key="1">
    <citation type="journal article" date="2018" name="Data Brief">
        <title>Genome sequence data from 17 accessions of Ensete ventricosum, a staple food crop for millions in Ethiopia.</title>
        <authorList>
            <person name="Yemataw Z."/>
            <person name="Muzemil S."/>
            <person name="Ambachew D."/>
            <person name="Tripathi L."/>
            <person name="Tesfaye K."/>
            <person name="Chala A."/>
            <person name="Farbos A."/>
            <person name="O'Neill P."/>
            <person name="Moore K."/>
            <person name="Grant M."/>
            <person name="Studholme D.J."/>
        </authorList>
    </citation>
    <scope>NUCLEOTIDE SEQUENCE [LARGE SCALE GENOMIC DNA]</scope>
    <source>
        <tissue evidence="1">Leaf</tissue>
    </source>
</reference>
<gene>
    <name evidence="1" type="ORF">BHM03_00017652</name>
</gene>
<sequence>MAFFHWTTSGTHNRSCPPIGQVWGFPEKSPAGKKHVAEVIVTTPATKRGSEPSGGAWGPERFSAESALPMTPLDATCPAPQAVCGFLVARLVNLGEKEIKQ</sequence>
<proteinExistence type="predicted"/>
<protein>
    <submittedName>
        <fullName evidence="1">Uncharacterized protein</fullName>
    </submittedName>
</protein>
<name>A0A445MF50_ENSVE</name>
<dbReference type="AlphaFoldDB" id="A0A445MF50"/>
<dbReference type="Proteomes" id="UP000290560">
    <property type="component" value="Unassembled WGS sequence"/>
</dbReference>